<proteinExistence type="predicted"/>
<comment type="caution">
    <text evidence="1">The sequence shown here is derived from an EMBL/GenBank/DDBJ whole genome shotgun (WGS) entry which is preliminary data.</text>
</comment>
<sequence>MNYIATASRHLQEFKQYQEQVDKQVMEAMKLFIVAHLLPVLERCPKVRIVGFYLGEVDCGRLDLQTIQERWSYSLAEDCLLINEADVENEYPRGFSADEMKNVLDCAADFLIEIQKSQETFPEQWVVLCRWVQRAVINNSEESGEDGIAIFIDRENLHRNLRIFSCIDRPLQDLILNDDGVFVGGDWNWNGYWEDILPETEEDEETDES</sequence>
<evidence type="ECO:0000313" key="2">
    <source>
        <dbReference type="Proteomes" id="UP000033881"/>
    </source>
</evidence>
<evidence type="ECO:0000313" key="1">
    <source>
        <dbReference type="EMBL" id="KKR00592.1"/>
    </source>
</evidence>
<dbReference type="EMBL" id="LBWB01000011">
    <property type="protein sequence ID" value="KKR00592.1"/>
    <property type="molecule type" value="Genomic_DNA"/>
</dbReference>
<protein>
    <submittedName>
        <fullName evidence="1">Uncharacterized protein</fullName>
    </submittedName>
</protein>
<gene>
    <name evidence="1" type="ORF">UT24_C0011G0045</name>
</gene>
<dbReference type="STRING" id="1618574.UT24_C0011G0045"/>
<dbReference type="Proteomes" id="UP000033881">
    <property type="component" value="Unassembled WGS sequence"/>
</dbReference>
<organism evidence="1 2">
    <name type="scientific">Candidatus Woesebacteria bacterium GW2011_GWB1_39_12</name>
    <dbReference type="NCBI Taxonomy" id="1618574"/>
    <lineage>
        <taxon>Bacteria</taxon>
        <taxon>Candidatus Woeseibacteriota</taxon>
    </lineage>
</organism>
<dbReference type="AlphaFoldDB" id="A0A0G0QFX0"/>
<reference evidence="1 2" key="1">
    <citation type="journal article" date="2015" name="Nature">
        <title>rRNA introns, odd ribosomes, and small enigmatic genomes across a large radiation of phyla.</title>
        <authorList>
            <person name="Brown C.T."/>
            <person name="Hug L.A."/>
            <person name="Thomas B.C."/>
            <person name="Sharon I."/>
            <person name="Castelle C.J."/>
            <person name="Singh A."/>
            <person name="Wilkins M.J."/>
            <person name="Williams K.H."/>
            <person name="Banfield J.F."/>
        </authorList>
    </citation>
    <scope>NUCLEOTIDE SEQUENCE [LARGE SCALE GENOMIC DNA]</scope>
</reference>
<name>A0A0G0QFX0_9BACT</name>
<accession>A0A0G0QFX0</accession>